<sequence>MSYALSRLMSAATASYAGYCFYDPGHLGRALGADSDEQAGYDLLAEVFGVRDLAISTFGVLGRSDRTVRTAMWIRIACDVGDGLVLASRTDDDAVRGKVLATTMTWGALNYLALRADKRRARKVAAAKTVAGTAAGAVGAVVDKVT</sequence>
<comment type="caution">
    <text evidence="1">The sequence shown here is derived from an EMBL/GenBank/DDBJ whole genome shotgun (WGS) entry which is preliminary data.</text>
</comment>
<reference evidence="2" key="1">
    <citation type="journal article" date="2019" name="Int. J. Syst. Evol. Microbiol.">
        <title>The Global Catalogue of Microorganisms (GCM) 10K type strain sequencing project: providing services to taxonomists for standard genome sequencing and annotation.</title>
        <authorList>
            <consortium name="The Broad Institute Genomics Platform"/>
            <consortium name="The Broad Institute Genome Sequencing Center for Infectious Disease"/>
            <person name="Wu L."/>
            <person name="Ma J."/>
        </authorList>
    </citation>
    <scope>NUCLEOTIDE SEQUENCE [LARGE SCALE GENOMIC DNA]</scope>
    <source>
        <strain evidence="2">JCM 18127</strain>
    </source>
</reference>
<protein>
    <submittedName>
        <fullName evidence="1">Uncharacterized protein</fullName>
    </submittedName>
</protein>
<proteinExistence type="predicted"/>
<organism evidence="1 2">
    <name type="scientific">Nocardioides nanhaiensis</name>
    <dbReference type="NCBI Taxonomy" id="1476871"/>
    <lineage>
        <taxon>Bacteria</taxon>
        <taxon>Bacillati</taxon>
        <taxon>Actinomycetota</taxon>
        <taxon>Actinomycetes</taxon>
        <taxon>Propionibacteriales</taxon>
        <taxon>Nocardioidaceae</taxon>
        <taxon>Nocardioides</taxon>
    </lineage>
</organism>
<dbReference type="RefSeq" id="WP_345262448.1">
    <property type="nucleotide sequence ID" value="NZ_BAABIM010000001.1"/>
</dbReference>
<name>A0ABP8VTB0_9ACTN</name>
<gene>
    <name evidence="1" type="ORF">GCM10023226_04780</name>
</gene>
<evidence type="ECO:0000313" key="2">
    <source>
        <dbReference type="Proteomes" id="UP001500621"/>
    </source>
</evidence>
<dbReference type="EMBL" id="BAABIM010000001">
    <property type="protein sequence ID" value="GAA4671223.1"/>
    <property type="molecule type" value="Genomic_DNA"/>
</dbReference>
<evidence type="ECO:0000313" key="1">
    <source>
        <dbReference type="EMBL" id="GAA4671223.1"/>
    </source>
</evidence>
<dbReference type="Proteomes" id="UP001500621">
    <property type="component" value="Unassembled WGS sequence"/>
</dbReference>
<keyword evidence="2" id="KW-1185">Reference proteome</keyword>
<accession>A0ABP8VTB0</accession>